<organism evidence="11 12">
    <name type="scientific">Prymnesium parvum</name>
    <name type="common">Toxic golden alga</name>
    <dbReference type="NCBI Taxonomy" id="97485"/>
    <lineage>
        <taxon>Eukaryota</taxon>
        <taxon>Haptista</taxon>
        <taxon>Haptophyta</taxon>
        <taxon>Prymnesiophyceae</taxon>
        <taxon>Prymnesiales</taxon>
        <taxon>Prymnesiaceae</taxon>
        <taxon>Prymnesium</taxon>
    </lineage>
</organism>
<dbReference type="EMBL" id="JBGBPQ010000008">
    <property type="protein sequence ID" value="KAL1520537.1"/>
    <property type="molecule type" value="Genomic_DNA"/>
</dbReference>
<evidence type="ECO:0000256" key="7">
    <source>
        <dbReference type="ARBA" id="ARBA00023136"/>
    </source>
</evidence>
<proteinExistence type="inferred from homology"/>
<evidence type="ECO:0000256" key="1">
    <source>
        <dbReference type="ARBA" id="ARBA00004308"/>
    </source>
</evidence>
<evidence type="ECO:0000313" key="12">
    <source>
        <dbReference type="Proteomes" id="UP001515480"/>
    </source>
</evidence>
<evidence type="ECO:0000256" key="10">
    <source>
        <dbReference type="SAM" id="Phobius"/>
    </source>
</evidence>
<dbReference type="Gene3D" id="1.10.287.940">
    <property type="entry name" value="atp-gated p2x4 ion channel"/>
    <property type="match status" value="1"/>
</dbReference>
<comment type="caution">
    <text evidence="11">The sequence shown here is derived from an EMBL/GenBank/DDBJ whole genome shotgun (WGS) entry which is preliminary data.</text>
</comment>
<dbReference type="Proteomes" id="UP001515480">
    <property type="component" value="Unassembled WGS sequence"/>
</dbReference>
<protein>
    <submittedName>
        <fullName evidence="11">Uncharacterized protein</fullName>
    </submittedName>
</protein>
<gene>
    <name evidence="11" type="ORF">AB1Y20_022113</name>
</gene>
<evidence type="ECO:0000256" key="3">
    <source>
        <dbReference type="ARBA" id="ARBA00022448"/>
    </source>
</evidence>
<evidence type="ECO:0000256" key="4">
    <source>
        <dbReference type="ARBA" id="ARBA00022692"/>
    </source>
</evidence>
<sequence length="372" mass="40312">MMQALALYSTVKEVKLLDRRLGILHLLIFAVVVGYVIGVRVVLEKGYQSYEQSYGTIALTLDGSTYTTTNGVVQPADQADLVAPVKEGAALFLATTKSTTPQQKLDNCTDPSFACRSDSDCAHDPPLSHGVCEAGACVRQTWCPVSGAAHSGMQTAQLEALDGLAITLIGTINFPHLAPATLTTEDGRNARVTWSIPEVLSRGGLNAVEALTQGAVLSLVLKWSCSLSFTGGFSLSCLPRLRVYDIGPANGGFSAQWANYYQENENGVPVLHRDMHNATGIRFLVSSCGSARKIDVHACMVQLFVLLALLPLSNVLADTIMQNVFSERRHYREYKAETTPDFTDVRAKVEQLDSHAQSQQEKLLSYGEGEQV</sequence>
<dbReference type="Gene3D" id="2.60.490.10">
    <property type="entry name" value="atp-gated p2x4 ion channel domain"/>
    <property type="match status" value="1"/>
</dbReference>
<dbReference type="Pfam" id="PF00864">
    <property type="entry name" value="P2X_receptor"/>
    <property type="match status" value="1"/>
</dbReference>
<dbReference type="GO" id="GO:0012505">
    <property type="term" value="C:endomembrane system"/>
    <property type="evidence" value="ECO:0007669"/>
    <property type="project" value="UniProtKB-SubCell"/>
</dbReference>
<comment type="similarity">
    <text evidence="2">Belongs to the P2X receptor family.</text>
</comment>
<keyword evidence="4 10" id="KW-0812">Transmembrane</keyword>
<dbReference type="InterPro" id="IPR059116">
    <property type="entry name" value="P2X_receptor"/>
</dbReference>
<keyword evidence="9" id="KW-0407">Ion channel</keyword>
<dbReference type="GO" id="GO:0016020">
    <property type="term" value="C:membrane"/>
    <property type="evidence" value="ECO:0007669"/>
    <property type="project" value="TreeGrafter"/>
</dbReference>
<evidence type="ECO:0000256" key="2">
    <source>
        <dbReference type="ARBA" id="ARBA00009848"/>
    </source>
</evidence>
<dbReference type="GO" id="GO:0015267">
    <property type="term" value="F:channel activity"/>
    <property type="evidence" value="ECO:0007669"/>
    <property type="project" value="UniProtKB-ARBA"/>
</dbReference>
<dbReference type="PANTHER" id="PTHR10125">
    <property type="entry name" value="P2X PURINOCEPTOR"/>
    <property type="match status" value="1"/>
</dbReference>
<dbReference type="InterPro" id="IPR027309">
    <property type="entry name" value="P2X_extracellular_dom_sf"/>
</dbReference>
<reference evidence="11 12" key="1">
    <citation type="journal article" date="2024" name="Science">
        <title>Giant polyketide synthase enzymes in the biosynthesis of giant marine polyether toxins.</title>
        <authorList>
            <person name="Fallon T.R."/>
            <person name="Shende V.V."/>
            <person name="Wierzbicki I.H."/>
            <person name="Pendleton A.L."/>
            <person name="Watervoot N.F."/>
            <person name="Auber R.P."/>
            <person name="Gonzalez D.J."/>
            <person name="Wisecaver J.H."/>
            <person name="Moore B.S."/>
        </authorList>
    </citation>
    <scope>NUCLEOTIDE SEQUENCE [LARGE SCALE GENOMIC DNA]</scope>
    <source>
        <strain evidence="11 12">12B1</strain>
    </source>
</reference>
<keyword evidence="5 10" id="KW-1133">Transmembrane helix</keyword>
<evidence type="ECO:0000313" key="11">
    <source>
        <dbReference type="EMBL" id="KAL1520537.1"/>
    </source>
</evidence>
<comment type="subcellular location">
    <subcellularLocation>
        <location evidence="1">Endomembrane system</location>
    </subcellularLocation>
</comment>
<name>A0AB34JIE5_PRYPA</name>
<keyword evidence="3" id="KW-0813">Transport</keyword>
<keyword evidence="7 10" id="KW-0472">Membrane</keyword>
<evidence type="ECO:0000256" key="9">
    <source>
        <dbReference type="ARBA" id="ARBA00023303"/>
    </source>
</evidence>
<keyword evidence="6" id="KW-0406">Ion transport</keyword>
<evidence type="ECO:0000256" key="6">
    <source>
        <dbReference type="ARBA" id="ARBA00023065"/>
    </source>
</evidence>
<dbReference type="GO" id="GO:0070588">
    <property type="term" value="P:calcium ion transmembrane transport"/>
    <property type="evidence" value="ECO:0007669"/>
    <property type="project" value="TreeGrafter"/>
</dbReference>
<dbReference type="PANTHER" id="PTHR10125:SF31">
    <property type="entry name" value="P2X RECEPTOR E"/>
    <property type="match status" value="1"/>
</dbReference>
<accession>A0AB34JIE5</accession>
<feature type="transmembrane region" description="Helical" evidence="10">
    <location>
        <begin position="21"/>
        <end position="43"/>
    </location>
</feature>
<evidence type="ECO:0000256" key="8">
    <source>
        <dbReference type="ARBA" id="ARBA00023286"/>
    </source>
</evidence>
<keyword evidence="12" id="KW-1185">Reference proteome</keyword>
<keyword evidence="8" id="KW-1071">Ligand-gated ion channel</keyword>
<evidence type="ECO:0000256" key="5">
    <source>
        <dbReference type="ARBA" id="ARBA00022989"/>
    </source>
</evidence>
<dbReference type="GO" id="GO:0007165">
    <property type="term" value="P:signal transduction"/>
    <property type="evidence" value="ECO:0007669"/>
    <property type="project" value="UniProtKB-ARBA"/>
</dbReference>
<dbReference type="AlphaFoldDB" id="A0AB34JIE5"/>